<evidence type="ECO:0000256" key="1">
    <source>
        <dbReference type="SAM" id="MobiDB-lite"/>
    </source>
</evidence>
<proteinExistence type="predicted"/>
<keyword evidence="3" id="KW-1185">Reference proteome</keyword>
<evidence type="ECO:0000313" key="2">
    <source>
        <dbReference type="EMBL" id="KAF3597371.1"/>
    </source>
</evidence>
<dbReference type="EMBL" id="QGKV02000299">
    <property type="protein sequence ID" value="KAF3597371.1"/>
    <property type="molecule type" value="Genomic_DNA"/>
</dbReference>
<accession>A0ABQ7EKA9</accession>
<name>A0ABQ7EKA9_BRACR</name>
<reference evidence="2 3" key="1">
    <citation type="journal article" date="2020" name="BMC Genomics">
        <title>Intraspecific diversification of the crop wild relative Brassica cretica Lam. using demographic model selection.</title>
        <authorList>
            <person name="Kioukis A."/>
            <person name="Michalopoulou V.A."/>
            <person name="Briers L."/>
            <person name="Pirintsos S."/>
            <person name="Studholme D.J."/>
            <person name="Pavlidis P."/>
            <person name="Sarris P.F."/>
        </authorList>
    </citation>
    <scope>NUCLEOTIDE SEQUENCE [LARGE SCALE GENOMIC DNA]</scope>
    <source>
        <strain evidence="3">cv. PFS-1207/04</strain>
    </source>
</reference>
<gene>
    <name evidence="2" type="ORF">DY000_02020376</name>
</gene>
<organism evidence="2 3">
    <name type="scientific">Brassica cretica</name>
    <name type="common">Mustard</name>
    <dbReference type="NCBI Taxonomy" id="69181"/>
    <lineage>
        <taxon>Eukaryota</taxon>
        <taxon>Viridiplantae</taxon>
        <taxon>Streptophyta</taxon>
        <taxon>Embryophyta</taxon>
        <taxon>Tracheophyta</taxon>
        <taxon>Spermatophyta</taxon>
        <taxon>Magnoliopsida</taxon>
        <taxon>eudicotyledons</taxon>
        <taxon>Gunneridae</taxon>
        <taxon>Pentapetalae</taxon>
        <taxon>rosids</taxon>
        <taxon>malvids</taxon>
        <taxon>Brassicales</taxon>
        <taxon>Brassicaceae</taxon>
        <taxon>Brassiceae</taxon>
        <taxon>Brassica</taxon>
    </lineage>
</organism>
<feature type="region of interest" description="Disordered" evidence="1">
    <location>
        <begin position="1"/>
        <end position="23"/>
    </location>
</feature>
<sequence length="55" mass="6199">MCLQRITKKSTIQCKSGGDDNVERTVPESIHRKHSYEGSFTGCKKRETLGKVAMQ</sequence>
<evidence type="ECO:0000313" key="3">
    <source>
        <dbReference type="Proteomes" id="UP000266723"/>
    </source>
</evidence>
<dbReference type="Proteomes" id="UP000266723">
    <property type="component" value="Unassembled WGS sequence"/>
</dbReference>
<comment type="caution">
    <text evidence="2">The sequence shown here is derived from an EMBL/GenBank/DDBJ whole genome shotgun (WGS) entry which is preliminary data.</text>
</comment>
<protein>
    <submittedName>
        <fullName evidence="2">Uncharacterized protein</fullName>
    </submittedName>
</protein>